<dbReference type="Proteomes" id="UP000279995">
    <property type="component" value="Chromosome I"/>
</dbReference>
<evidence type="ECO:0000313" key="1">
    <source>
        <dbReference type="EMBL" id="AYM86259.1"/>
    </source>
</evidence>
<protein>
    <submittedName>
        <fullName evidence="1">Uncharacterized protein</fullName>
    </submittedName>
</protein>
<reference evidence="1 2" key="1">
    <citation type="submission" date="2018-10" db="EMBL/GenBank/DDBJ databases">
        <title>Complete Genome Sequence and Transcriptomic Profiles of a Marine Bacterium, Pseudoalteromonas agarivorans Hao 2018.</title>
        <authorList>
            <person name="Hao L."/>
        </authorList>
    </citation>
    <scope>NUCLEOTIDE SEQUENCE [LARGE SCALE GENOMIC DNA]</scope>
    <source>
        <strain evidence="1 2">Hao 2018</strain>
    </source>
</reference>
<organism evidence="1 2">
    <name type="scientific">Pseudoalteromonas agarivorans</name>
    <dbReference type="NCBI Taxonomy" id="176102"/>
    <lineage>
        <taxon>Bacteria</taxon>
        <taxon>Pseudomonadati</taxon>
        <taxon>Pseudomonadota</taxon>
        <taxon>Gammaproteobacteria</taxon>
        <taxon>Alteromonadales</taxon>
        <taxon>Pseudoalteromonadaceae</taxon>
        <taxon>Pseudoalteromonas</taxon>
    </lineage>
</organism>
<dbReference type="RefSeq" id="WP_121637261.1">
    <property type="nucleotide sequence ID" value="NZ_CP033065.1"/>
</dbReference>
<evidence type="ECO:0000313" key="2">
    <source>
        <dbReference type="Proteomes" id="UP000279995"/>
    </source>
</evidence>
<name>A0AAD0XCC2_9GAMM</name>
<dbReference type="EMBL" id="CP033065">
    <property type="protein sequence ID" value="AYM86259.1"/>
    <property type="molecule type" value="Genomic_DNA"/>
</dbReference>
<gene>
    <name evidence="1" type="ORF">D9T18_05835</name>
</gene>
<dbReference type="AlphaFoldDB" id="A0AAD0XCC2"/>
<sequence length="222" mass="25637">MQQRVEIVNKAFFEQLNDAVFLIKCSEDIPYGEGAFSRQAIITSILCLESAANCFMYAIPCTKAMKIALDKLSLVDKYEYLYMSIIESKSINRGSPYFQKLSELVKIRNKYVHSKPSSEILPPNEISKPVLDDEKSQYLKLPIDPQSWQIKDAKNVVKYVCDFIDHFLIDLCEFPPSYSTNFLITTLYSGDESFWLLDENKKDTIKYLRESIGAKVRFFEAN</sequence>
<accession>A0AAD0XCC2</accession>
<proteinExistence type="predicted"/>